<comment type="cofactor">
    <cofactor evidence="1">
        <name>FAD</name>
        <dbReference type="ChEBI" id="CHEBI:57692"/>
    </cofactor>
</comment>
<feature type="domain" description="Acyl-CoA dehydrogenase/oxidase N-terminal" evidence="7">
    <location>
        <begin position="9"/>
        <end position="122"/>
    </location>
</feature>
<dbReference type="InterPro" id="IPR036250">
    <property type="entry name" value="AcylCo_DH-like_C"/>
</dbReference>
<dbReference type="Gene3D" id="2.40.110.10">
    <property type="entry name" value="Butyryl-CoA Dehydrogenase, subunit A, domain 2"/>
    <property type="match status" value="1"/>
</dbReference>
<dbReference type="InterPro" id="IPR037069">
    <property type="entry name" value="AcylCoA_DH/ox_N_sf"/>
</dbReference>
<dbReference type="Pfam" id="PF02771">
    <property type="entry name" value="Acyl-CoA_dh_N"/>
    <property type="match status" value="1"/>
</dbReference>
<keyword evidence="4" id="KW-0274">FAD</keyword>
<dbReference type="Gene3D" id="1.20.140.10">
    <property type="entry name" value="Butyryl-CoA Dehydrogenase, subunit A, domain 3"/>
    <property type="match status" value="1"/>
</dbReference>
<keyword evidence="3" id="KW-0285">Flavoprotein</keyword>
<gene>
    <name evidence="8" type="ORF">GCM10009710_28250</name>
</gene>
<dbReference type="CDD" id="cd00567">
    <property type="entry name" value="ACAD"/>
    <property type="match status" value="1"/>
</dbReference>
<dbReference type="RefSeq" id="WP_344202773.1">
    <property type="nucleotide sequence ID" value="NZ_BAAAME010000005.1"/>
</dbReference>
<sequence length="372" mass="38753">MSTTPFDWSDDQQEIRSLLRKKFATSSGTEIARAALEAGEDTGAAARWLELSAEIGLAGLTLPESVGGMGTGRVELAIVGEEMGRALVGGPYLSTVVLAAEAIVRSGDEDAAQAVLPSVAEGTTTLALAVAETSAAWTEPTTRHTDGRLTGRKQGVVGLPGADVLVVSAVDADGHTSLYLVDTAAEGVAVTPTPGIDPTRPVATVDLDGAVARPLGRPGRAHEVLAFVRENAAIFLAAEQAGGSRTCVTVTAEYARTRIQFGQPIGTFQGVKHRLADMEVRTAQAHSAAVWAAWQTPGSPEAALGADVARSWNSRAYLQNAFDTIQLHGGIGITWEHDAHLYLRRAQADAALLGPLSAEHQRLAANLGTESA</sequence>
<proteinExistence type="inferred from homology"/>
<evidence type="ECO:0000256" key="2">
    <source>
        <dbReference type="ARBA" id="ARBA00009347"/>
    </source>
</evidence>
<dbReference type="InterPro" id="IPR009100">
    <property type="entry name" value="AcylCoA_DH/oxidase_NM_dom_sf"/>
</dbReference>
<keyword evidence="9" id="KW-1185">Reference proteome</keyword>
<evidence type="ECO:0000259" key="7">
    <source>
        <dbReference type="Pfam" id="PF02771"/>
    </source>
</evidence>
<dbReference type="InterPro" id="IPR009075">
    <property type="entry name" value="AcylCo_DH/oxidase_C"/>
</dbReference>
<dbReference type="SUPFAM" id="SSF56645">
    <property type="entry name" value="Acyl-CoA dehydrogenase NM domain-like"/>
    <property type="match status" value="1"/>
</dbReference>
<evidence type="ECO:0000256" key="4">
    <source>
        <dbReference type="ARBA" id="ARBA00022827"/>
    </source>
</evidence>
<dbReference type="EMBL" id="BAAAME010000005">
    <property type="protein sequence ID" value="GAA1746517.1"/>
    <property type="molecule type" value="Genomic_DNA"/>
</dbReference>
<accession>A0ABN2K289</accession>
<protein>
    <submittedName>
        <fullName evidence="8">Acyl-CoA dehydrogenase family protein</fullName>
    </submittedName>
</protein>
<dbReference type="SUPFAM" id="SSF47203">
    <property type="entry name" value="Acyl-CoA dehydrogenase C-terminal domain-like"/>
    <property type="match status" value="1"/>
</dbReference>
<organism evidence="8 9">
    <name type="scientific">Aeromicrobium alkaliterrae</name>
    <dbReference type="NCBI Taxonomy" id="302168"/>
    <lineage>
        <taxon>Bacteria</taxon>
        <taxon>Bacillati</taxon>
        <taxon>Actinomycetota</taxon>
        <taxon>Actinomycetes</taxon>
        <taxon>Propionibacteriales</taxon>
        <taxon>Nocardioidaceae</taxon>
        <taxon>Aeromicrobium</taxon>
    </lineage>
</organism>
<name>A0ABN2K289_9ACTN</name>
<dbReference type="Gene3D" id="1.10.540.10">
    <property type="entry name" value="Acyl-CoA dehydrogenase/oxidase, N-terminal domain"/>
    <property type="match status" value="1"/>
</dbReference>
<comment type="similarity">
    <text evidence="2">Belongs to the acyl-CoA dehydrogenase family.</text>
</comment>
<evidence type="ECO:0000256" key="1">
    <source>
        <dbReference type="ARBA" id="ARBA00001974"/>
    </source>
</evidence>
<reference evidence="8 9" key="1">
    <citation type="journal article" date="2019" name="Int. J. Syst. Evol. Microbiol.">
        <title>The Global Catalogue of Microorganisms (GCM) 10K type strain sequencing project: providing services to taxonomists for standard genome sequencing and annotation.</title>
        <authorList>
            <consortium name="The Broad Institute Genomics Platform"/>
            <consortium name="The Broad Institute Genome Sequencing Center for Infectious Disease"/>
            <person name="Wu L."/>
            <person name="Ma J."/>
        </authorList>
    </citation>
    <scope>NUCLEOTIDE SEQUENCE [LARGE SCALE GENOMIC DNA]</scope>
    <source>
        <strain evidence="8 9">JCM 13518</strain>
    </source>
</reference>
<evidence type="ECO:0000259" key="6">
    <source>
        <dbReference type="Pfam" id="PF00441"/>
    </source>
</evidence>
<keyword evidence="5" id="KW-0560">Oxidoreductase</keyword>
<dbReference type="Proteomes" id="UP001501057">
    <property type="component" value="Unassembled WGS sequence"/>
</dbReference>
<dbReference type="PANTHER" id="PTHR43884">
    <property type="entry name" value="ACYL-COA DEHYDROGENASE"/>
    <property type="match status" value="1"/>
</dbReference>
<evidence type="ECO:0000256" key="3">
    <source>
        <dbReference type="ARBA" id="ARBA00022630"/>
    </source>
</evidence>
<comment type="caution">
    <text evidence="8">The sequence shown here is derived from an EMBL/GenBank/DDBJ whole genome shotgun (WGS) entry which is preliminary data.</text>
</comment>
<dbReference type="InterPro" id="IPR013786">
    <property type="entry name" value="AcylCoA_DH/ox_N"/>
</dbReference>
<evidence type="ECO:0000313" key="9">
    <source>
        <dbReference type="Proteomes" id="UP001501057"/>
    </source>
</evidence>
<feature type="domain" description="Acyl-CoA dehydrogenase/oxidase C-terminal" evidence="6">
    <location>
        <begin position="234"/>
        <end position="355"/>
    </location>
</feature>
<dbReference type="PANTHER" id="PTHR43884:SF20">
    <property type="entry name" value="ACYL-COA DEHYDROGENASE FADE28"/>
    <property type="match status" value="1"/>
</dbReference>
<dbReference type="Pfam" id="PF00441">
    <property type="entry name" value="Acyl-CoA_dh_1"/>
    <property type="match status" value="1"/>
</dbReference>
<dbReference type="InterPro" id="IPR046373">
    <property type="entry name" value="Acyl-CoA_Oxase/DH_mid-dom_sf"/>
</dbReference>
<evidence type="ECO:0000313" key="8">
    <source>
        <dbReference type="EMBL" id="GAA1746517.1"/>
    </source>
</evidence>
<evidence type="ECO:0000256" key="5">
    <source>
        <dbReference type="ARBA" id="ARBA00023002"/>
    </source>
</evidence>